<dbReference type="EMBL" id="RCUV01000021">
    <property type="protein sequence ID" value="RLP68319.1"/>
    <property type="molecule type" value="Genomic_DNA"/>
</dbReference>
<gene>
    <name evidence="1" type="ORF">D9V29_13900</name>
</gene>
<keyword evidence="2" id="KW-1185">Reference proteome</keyword>
<dbReference type="SUPFAM" id="SSF102198">
    <property type="entry name" value="Putative cyclase"/>
    <property type="match status" value="1"/>
</dbReference>
<protein>
    <submittedName>
        <fullName evidence="1">Cyclase family protein</fullName>
    </submittedName>
</protein>
<proteinExistence type="predicted"/>
<accession>A0A3L6ZK03</accession>
<dbReference type="GO" id="GO:0019441">
    <property type="term" value="P:L-tryptophan catabolic process to kynurenine"/>
    <property type="evidence" value="ECO:0007669"/>
    <property type="project" value="InterPro"/>
</dbReference>
<dbReference type="InterPro" id="IPR007325">
    <property type="entry name" value="KFase/CYL"/>
</dbReference>
<organism evidence="1 2">
    <name type="scientific">Mycetocola manganoxydans</name>
    <dbReference type="NCBI Taxonomy" id="699879"/>
    <lineage>
        <taxon>Bacteria</taxon>
        <taxon>Bacillati</taxon>
        <taxon>Actinomycetota</taxon>
        <taxon>Actinomycetes</taxon>
        <taxon>Micrococcales</taxon>
        <taxon>Microbacteriaceae</taxon>
        <taxon>Mycetocola</taxon>
    </lineage>
</organism>
<dbReference type="AlphaFoldDB" id="A0A3L6ZK03"/>
<dbReference type="Gene3D" id="3.50.30.50">
    <property type="entry name" value="Putative cyclase"/>
    <property type="match status" value="1"/>
</dbReference>
<evidence type="ECO:0000313" key="1">
    <source>
        <dbReference type="EMBL" id="RLP68319.1"/>
    </source>
</evidence>
<evidence type="ECO:0000313" key="2">
    <source>
        <dbReference type="Proteomes" id="UP000270299"/>
    </source>
</evidence>
<dbReference type="PANTHER" id="PTHR31118">
    <property type="entry name" value="CYCLASE-LIKE PROTEIN 2"/>
    <property type="match status" value="1"/>
</dbReference>
<dbReference type="Proteomes" id="UP000270299">
    <property type="component" value="Unassembled WGS sequence"/>
</dbReference>
<dbReference type="PANTHER" id="PTHR31118:SF12">
    <property type="entry name" value="CYCLASE-LIKE PROTEIN 2"/>
    <property type="match status" value="1"/>
</dbReference>
<dbReference type="GO" id="GO:0004061">
    <property type="term" value="F:arylformamidase activity"/>
    <property type="evidence" value="ECO:0007669"/>
    <property type="project" value="InterPro"/>
</dbReference>
<reference evidence="1 2" key="1">
    <citation type="submission" date="2018-10" db="EMBL/GenBank/DDBJ databases">
        <authorList>
            <person name="Li J."/>
        </authorList>
    </citation>
    <scope>NUCLEOTIDE SEQUENCE [LARGE SCALE GENOMIC DNA]</scope>
    <source>
        <strain evidence="1 2">CCTCC AB209002</strain>
    </source>
</reference>
<sequence>MVDLTLLLAEELPCTWPGHMPYQQKTFNYFAAGGVDEAHMVSPCGDYQTRWLLIDEHTGTHMDAPAHFVPRPGTGLPDEGEAGNVTVENVALSQLIGPAVVIDVAHLLEGATVDGESPVIGRSDVEAFELANGDLQEGDIVLFRSAWDAKHYRSGTEGAHYATNALIHKTGASWPAPVAETMRYLASRGVRCVGTDSPSMGSSHAGREVHIAGLSVGTIFIEALANLSALPVRGSTFVFAPLKVARGTGAPGRAFAFLS</sequence>
<dbReference type="Pfam" id="PF04199">
    <property type="entry name" value="Cyclase"/>
    <property type="match status" value="1"/>
</dbReference>
<name>A0A3L6ZK03_9MICO</name>
<dbReference type="InterPro" id="IPR037175">
    <property type="entry name" value="KFase_sf"/>
</dbReference>
<dbReference type="OrthoDB" id="7067800at2"/>
<comment type="caution">
    <text evidence="1">The sequence shown here is derived from an EMBL/GenBank/DDBJ whole genome shotgun (WGS) entry which is preliminary data.</text>
</comment>